<evidence type="ECO:0000256" key="1">
    <source>
        <dbReference type="ARBA" id="ARBA00022857"/>
    </source>
</evidence>
<dbReference type="SUPFAM" id="SSF51735">
    <property type="entry name" value="NAD(P)-binding Rossmann-fold domains"/>
    <property type="match status" value="1"/>
</dbReference>
<evidence type="ECO:0000259" key="3">
    <source>
        <dbReference type="Pfam" id="PF00107"/>
    </source>
</evidence>
<dbReference type="KEGG" id="cnt:JT31_01365"/>
<feature type="domain" description="Alcohol dehydrogenase-like N-terminal" evidence="4">
    <location>
        <begin position="30"/>
        <end position="110"/>
    </location>
</feature>
<organism evidence="5 6">
    <name type="scientific">Cedecea neteri</name>
    <dbReference type="NCBI Taxonomy" id="158822"/>
    <lineage>
        <taxon>Bacteria</taxon>
        <taxon>Pseudomonadati</taxon>
        <taxon>Pseudomonadota</taxon>
        <taxon>Gammaproteobacteria</taxon>
        <taxon>Enterobacterales</taxon>
        <taxon>Enterobacteriaceae</taxon>
        <taxon>Cedecea</taxon>
    </lineage>
</organism>
<dbReference type="PANTHER" id="PTHR48106:SF2">
    <property type="entry name" value="ZN2+-BINDING DEHYDROGENASE"/>
    <property type="match status" value="1"/>
</dbReference>
<dbReference type="OrthoDB" id="9788224at2"/>
<keyword evidence="2" id="KW-0560">Oxidoreductase</keyword>
<proteinExistence type="predicted"/>
<dbReference type="Gene3D" id="3.90.180.10">
    <property type="entry name" value="Medium-chain alcohol dehydrogenases, catalytic domain"/>
    <property type="match status" value="1"/>
</dbReference>
<accession>A0A089R9Q3</accession>
<dbReference type="EMBL" id="CP009451">
    <property type="protein sequence ID" value="AIR03320.1"/>
    <property type="molecule type" value="Genomic_DNA"/>
</dbReference>
<gene>
    <name evidence="5" type="ORF">JT31_01365</name>
</gene>
<dbReference type="Proteomes" id="UP000029481">
    <property type="component" value="Chromosome"/>
</dbReference>
<dbReference type="SUPFAM" id="SSF50129">
    <property type="entry name" value="GroES-like"/>
    <property type="match status" value="1"/>
</dbReference>
<name>A0A089R9Q3_9ENTR</name>
<dbReference type="InterPro" id="IPR013154">
    <property type="entry name" value="ADH-like_N"/>
</dbReference>
<keyword evidence="1" id="KW-0521">NADP</keyword>
<dbReference type="PANTHER" id="PTHR48106">
    <property type="entry name" value="QUINONE OXIDOREDUCTASE PIG3-RELATED"/>
    <property type="match status" value="1"/>
</dbReference>
<sequence>MENTALWFRQFGEPEQVLTLEHAPLAPFIPGTLRVRMHYAPVNPSDLIPITGAYRHRVFPPRIVGYEGVGVVEQADSAQWIGRRVLPLRGEGTWQRWVDCPTQWAVPVPDSIPDELAARGYINPLAAWLMLERWPVMGKRVLVTAAGSACAGLLAQWAKRQGATEVYGIYRSPDHLPALLKLGIIPLDSGDSRAIAEVARQVDVVYDAVGGELATLMLDHLNSRAVMISYGLLSGKGFSPRGRHITAQRFHLRDTLAVTPVEEWQGWFSSLWQLLRETQQPEAEVYKLEEWRLALALFREPGRQRKPLLKL</sequence>
<evidence type="ECO:0000259" key="4">
    <source>
        <dbReference type="Pfam" id="PF08240"/>
    </source>
</evidence>
<evidence type="ECO:0000313" key="6">
    <source>
        <dbReference type="Proteomes" id="UP000029481"/>
    </source>
</evidence>
<feature type="domain" description="Alcohol dehydrogenase-like C-terminal" evidence="3">
    <location>
        <begin position="154"/>
        <end position="266"/>
    </location>
</feature>
<dbReference type="Pfam" id="PF00107">
    <property type="entry name" value="ADH_zinc_N"/>
    <property type="match status" value="1"/>
</dbReference>
<evidence type="ECO:0000256" key="2">
    <source>
        <dbReference type="ARBA" id="ARBA00023002"/>
    </source>
</evidence>
<dbReference type="CDD" id="cd05282">
    <property type="entry name" value="ETR_like"/>
    <property type="match status" value="1"/>
</dbReference>
<dbReference type="InterPro" id="IPR011032">
    <property type="entry name" value="GroES-like_sf"/>
</dbReference>
<dbReference type="InterPro" id="IPR013149">
    <property type="entry name" value="ADH-like_C"/>
</dbReference>
<keyword evidence="6" id="KW-1185">Reference proteome</keyword>
<dbReference type="AlphaFoldDB" id="A0A089R9Q3"/>
<dbReference type="Gene3D" id="3.40.50.720">
    <property type="entry name" value="NAD(P)-binding Rossmann-like Domain"/>
    <property type="match status" value="1"/>
</dbReference>
<dbReference type="InterPro" id="IPR036291">
    <property type="entry name" value="NAD(P)-bd_dom_sf"/>
</dbReference>
<evidence type="ECO:0000313" key="5">
    <source>
        <dbReference type="EMBL" id="AIR03320.1"/>
    </source>
</evidence>
<dbReference type="Pfam" id="PF08240">
    <property type="entry name" value="ADH_N"/>
    <property type="match status" value="1"/>
</dbReference>
<dbReference type="GO" id="GO:0016651">
    <property type="term" value="F:oxidoreductase activity, acting on NAD(P)H"/>
    <property type="evidence" value="ECO:0007669"/>
    <property type="project" value="TreeGrafter"/>
</dbReference>
<dbReference type="GO" id="GO:0070402">
    <property type="term" value="F:NADPH binding"/>
    <property type="evidence" value="ECO:0007669"/>
    <property type="project" value="TreeGrafter"/>
</dbReference>
<reference evidence="5 6" key="1">
    <citation type="submission" date="2014-09" db="EMBL/GenBank/DDBJ databases">
        <title>Cedecea neteri SSMD04 Genome Sequencing.</title>
        <authorList>
            <person name="Tan J.-Y."/>
        </authorList>
    </citation>
    <scope>NUCLEOTIDE SEQUENCE [LARGE SCALE GENOMIC DNA]</scope>
    <source>
        <strain evidence="5 6">SSMD04</strain>
    </source>
</reference>
<protein>
    <submittedName>
        <fullName evidence="5">Alcohol dehydrogenase</fullName>
    </submittedName>
</protein>
<dbReference type="RefSeq" id="WP_038472430.1">
    <property type="nucleotide sequence ID" value="NZ_CP009451.1"/>
</dbReference>